<dbReference type="SUPFAM" id="SSF51905">
    <property type="entry name" value="FAD/NAD(P)-binding domain"/>
    <property type="match status" value="1"/>
</dbReference>
<proteinExistence type="predicted"/>
<protein>
    <submittedName>
        <fullName evidence="1">Protein p49</fullName>
    </submittedName>
</protein>
<organism evidence="1 2">
    <name type="scientific">Geodia barretti</name>
    <name type="common">Barrett's horny sponge</name>
    <dbReference type="NCBI Taxonomy" id="519541"/>
    <lineage>
        <taxon>Eukaryota</taxon>
        <taxon>Metazoa</taxon>
        <taxon>Porifera</taxon>
        <taxon>Demospongiae</taxon>
        <taxon>Heteroscleromorpha</taxon>
        <taxon>Tetractinellida</taxon>
        <taxon>Astrophorina</taxon>
        <taxon>Geodiidae</taxon>
        <taxon>Geodia</taxon>
    </lineage>
</organism>
<gene>
    <name evidence="1" type="ORF">GBAR_LOCUS19166</name>
</gene>
<keyword evidence="2" id="KW-1185">Reference proteome</keyword>
<evidence type="ECO:0000313" key="2">
    <source>
        <dbReference type="Proteomes" id="UP001174909"/>
    </source>
</evidence>
<evidence type="ECO:0000313" key="1">
    <source>
        <dbReference type="EMBL" id="CAI8033998.1"/>
    </source>
</evidence>
<accession>A0AA35WU94</accession>
<name>A0AA35WU94_GEOBA</name>
<sequence length="345" mass="36911">MSPLVRDWETIARGVMGPLRLPRNPIAMGRFGLRAMRSARGFANAGCDRARAGVVCGHCGALGYAAGVQGSAAAGLMLQIAGHAVGWPLPRGGAQSITDAMVSYLESLGGEVVTGVRVESLEELPGVGVALLDVGARQLASIAGDAQSWRLFRYGPGVFKMDWALEGPIPWSALDCSFAGTVHVGGTLEEIAAAEAAVWRGEHPERPFVLVAQPSMFDDTRAPQLRHVAWAYCHVPNGSDFDMTERIENQIERFAPGFRERILARSVMKTSDIEDYNANYVGGDIAGGANTLRQLFARPVSAFSPYRTPIEGVYLCSASTPPGAGVHGMCGYWAALDALKWLRTH</sequence>
<dbReference type="Proteomes" id="UP001174909">
    <property type="component" value="Unassembled WGS sequence"/>
</dbReference>
<dbReference type="InterPro" id="IPR036188">
    <property type="entry name" value="FAD/NAD-bd_sf"/>
</dbReference>
<dbReference type="Gene3D" id="3.50.50.60">
    <property type="entry name" value="FAD/NAD(P)-binding domain"/>
    <property type="match status" value="1"/>
</dbReference>
<comment type="caution">
    <text evidence="1">The sequence shown here is derived from an EMBL/GenBank/DDBJ whole genome shotgun (WGS) entry which is preliminary data.</text>
</comment>
<dbReference type="AlphaFoldDB" id="A0AA35WU94"/>
<dbReference type="EMBL" id="CASHTH010002708">
    <property type="protein sequence ID" value="CAI8033998.1"/>
    <property type="molecule type" value="Genomic_DNA"/>
</dbReference>
<reference evidence="1" key="1">
    <citation type="submission" date="2023-03" db="EMBL/GenBank/DDBJ databases">
        <authorList>
            <person name="Steffen K."/>
            <person name="Cardenas P."/>
        </authorList>
    </citation>
    <scope>NUCLEOTIDE SEQUENCE</scope>
</reference>
<dbReference type="PANTHER" id="PTHR10668">
    <property type="entry name" value="PHYTOENE DEHYDROGENASE"/>
    <property type="match status" value="1"/>
</dbReference>
<dbReference type="PANTHER" id="PTHR10668:SF105">
    <property type="entry name" value="DEHYDROGENASE-RELATED"/>
    <property type="match status" value="1"/>
</dbReference>